<accession>A0ABT3CB45</accession>
<organism evidence="3 4">
    <name type="scientific">Mycolicibacterium komossense</name>
    <dbReference type="NCBI Taxonomy" id="1779"/>
    <lineage>
        <taxon>Bacteria</taxon>
        <taxon>Bacillati</taxon>
        <taxon>Actinomycetota</taxon>
        <taxon>Actinomycetes</taxon>
        <taxon>Mycobacteriales</taxon>
        <taxon>Mycobacteriaceae</taxon>
        <taxon>Mycolicibacterium</taxon>
    </lineage>
</organism>
<reference evidence="3 4" key="1">
    <citation type="journal article" date="2022" name="BMC Genomics">
        <title>Comparative genome analysis of mycobacteria focusing on tRNA and non-coding RNA.</title>
        <authorList>
            <person name="Behra P.R.K."/>
            <person name="Pettersson B.M.F."/>
            <person name="Ramesh M."/>
            <person name="Das S."/>
            <person name="Dasgupta S."/>
            <person name="Kirsebom L.A."/>
        </authorList>
    </citation>
    <scope>NUCLEOTIDE SEQUENCE [LARGE SCALE GENOMIC DNA]</scope>
    <source>
        <strain evidence="3 4">DSM 44078</strain>
    </source>
</reference>
<dbReference type="InterPro" id="IPR018713">
    <property type="entry name" value="MPAB/Lcp_cat_dom"/>
</dbReference>
<dbReference type="Pfam" id="PF09995">
    <property type="entry name" value="MPAB_Lcp_cat"/>
    <property type="match status" value="1"/>
</dbReference>
<dbReference type="RefSeq" id="WP_264067578.1">
    <property type="nucleotide sequence ID" value="NZ_JACKTY010000028.1"/>
</dbReference>
<comment type="caution">
    <text evidence="3">The sequence shown here is derived from an EMBL/GenBank/DDBJ whole genome shotgun (WGS) entry which is preliminary data.</text>
</comment>
<keyword evidence="4" id="KW-1185">Reference proteome</keyword>
<dbReference type="Proteomes" id="UP001526201">
    <property type="component" value="Unassembled WGS sequence"/>
</dbReference>
<name>A0ABT3CB45_9MYCO</name>
<evidence type="ECO:0000313" key="4">
    <source>
        <dbReference type="Proteomes" id="UP001526201"/>
    </source>
</evidence>
<feature type="domain" description="ER-bound oxygenase mpaB/mpaB'/Rubber oxygenase catalytic" evidence="2">
    <location>
        <begin position="47"/>
        <end position="266"/>
    </location>
</feature>
<protein>
    <submittedName>
        <fullName evidence="3">DUF2236 domain-containing protein</fullName>
    </submittedName>
</protein>
<evidence type="ECO:0000256" key="1">
    <source>
        <dbReference type="SAM" id="MobiDB-lite"/>
    </source>
</evidence>
<dbReference type="EMBL" id="JACKTY010000028">
    <property type="protein sequence ID" value="MCV7226704.1"/>
    <property type="molecule type" value="Genomic_DNA"/>
</dbReference>
<dbReference type="PANTHER" id="PTHR36151">
    <property type="entry name" value="BLR2777 PROTEIN"/>
    <property type="match status" value="1"/>
</dbReference>
<dbReference type="PANTHER" id="PTHR36151:SF3">
    <property type="entry name" value="ER-BOUND OXYGENASE MPAB_MPAB'_RUBBER OXYGENASE CATALYTIC DOMAIN-CONTAINING PROTEIN"/>
    <property type="match status" value="1"/>
</dbReference>
<sequence length="334" mass="36867">MQLPHQLLQHRLTRFYDDEVRSRYFRGLDFAGPQGDPGWFGPGSAVWHVHSHMPALVFGLQCAAYLERFDPSIFWMGVDHSRIVAHAEDGEPTGLVDPEGAAVRLGHSVSFFIATAYGSTADAERVARTVRAMHHTVKGVRPDGLGYDADDADWLRWNYATVVWGLATAHEYYHPNPLRGKKIDRYYGEFVKVGHALGGTDLPHTKAETLECLHSYLPKLALTYGAAMATGPNLSASESGPFGADFIDWAIRDTLPSWAAAMVMHRAPNPIERTIRQASVWAVINGIHTAMGPLPEFRLAQKRVSGRRVGAPSAPEYELGSDPVRSRAKAEQMA</sequence>
<evidence type="ECO:0000259" key="2">
    <source>
        <dbReference type="Pfam" id="PF09995"/>
    </source>
</evidence>
<evidence type="ECO:0000313" key="3">
    <source>
        <dbReference type="EMBL" id="MCV7226704.1"/>
    </source>
</evidence>
<feature type="region of interest" description="Disordered" evidence="1">
    <location>
        <begin position="309"/>
        <end position="334"/>
    </location>
</feature>
<feature type="compositionally biased region" description="Basic and acidic residues" evidence="1">
    <location>
        <begin position="324"/>
        <end position="334"/>
    </location>
</feature>
<proteinExistence type="predicted"/>
<gene>
    <name evidence="3" type="ORF">H7J73_11770</name>
</gene>